<dbReference type="EMBL" id="JAAXPC010000003">
    <property type="protein sequence ID" value="NKY01418.1"/>
    <property type="molecule type" value="Genomic_DNA"/>
</dbReference>
<gene>
    <name evidence="6" type="ORF">HGA05_07525</name>
</gene>
<dbReference type="InterPro" id="IPR045851">
    <property type="entry name" value="AMP-bd_C_sf"/>
</dbReference>
<evidence type="ECO:0000256" key="1">
    <source>
        <dbReference type="ARBA" id="ARBA00006432"/>
    </source>
</evidence>
<evidence type="ECO:0000256" key="2">
    <source>
        <dbReference type="ARBA" id="ARBA00022598"/>
    </source>
</evidence>
<dbReference type="Pfam" id="PF13193">
    <property type="entry name" value="AMP-binding_C"/>
    <property type="match status" value="1"/>
</dbReference>
<evidence type="ECO:0000313" key="6">
    <source>
        <dbReference type="EMBL" id="NKY01418.1"/>
    </source>
</evidence>
<dbReference type="SUPFAM" id="SSF56801">
    <property type="entry name" value="Acetyl-CoA synthetase-like"/>
    <property type="match status" value="1"/>
</dbReference>
<comment type="caution">
    <text evidence="6">The sequence shown here is derived from an EMBL/GenBank/DDBJ whole genome shotgun (WGS) entry which is preliminary data.</text>
</comment>
<dbReference type="GO" id="GO:0006631">
    <property type="term" value="P:fatty acid metabolic process"/>
    <property type="evidence" value="ECO:0007669"/>
    <property type="project" value="TreeGrafter"/>
</dbReference>
<accession>A0A846WIR3</accession>
<dbReference type="Gene3D" id="3.30.300.30">
    <property type="match status" value="1"/>
</dbReference>
<sequence length="533" mass="56909">MNLAELTRYWGKTRPTQDAIVFEGRTQSWAEVDAITDALARGLAARGVGAGDRVGLLMLNRPELAHLILAVVKLGAIGVPLNFRLTGPELVPMITDSAPRVIIVEERFAGLLDVAADHADFEVFSVDGTSHRPYDTLIDSGRAPVVDISPDDPAFICYTSGTTGVQKGALITHRSAMTPGISQTISFGFTSSDRVMCSAPLVFTGSLLSIFVQLVLVPGATMVLLREFDPEIALDTFEREQVTATTTVPVIWERMAALPDFGRRTLAEFTFAGTGGAPVSPDLLEFYREHGIPLIQVYGLTEASGMVSTLSYQDALTRPGFAGLALVGTEVRIGDPGTTTPAGEVGEILVRGEHVMREYWAKPEATAATLTDGWLRTGDLGLQDEQGFLKIVDRSKDMLISGGINVYPAEIEKTLHAIDGLVDCAVIGVKDETWGEVPMVVFHSEREPAAVIADIAAVSEVNLAKFKRPKHAVALDEPLPRTFSGKLAKPTLRQRFPGVPASAVPISPVSATPVAVTPEPQPPAPVGGETVTA</sequence>
<evidence type="ECO:0000313" key="7">
    <source>
        <dbReference type="Proteomes" id="UP000563898"/>
    </source>
</evidence>
<protein>
    <submittedName>
        <fullName evidence="6">Long-chain fatty acid--CoA ligase</fullName>
    </submittedName>
</protein>
<comment type="similarity">
    <text evidence="1">Belongs to the ATP-dependent AMP-binding enzyme family.</text>
</comment>
<organism evidence="6 7">
    <name type="scientific">Gordonia polyisoprenivorans</name>
    <dbReference type="NCBI Taxonomy" id="84595"/>
    <lineage>
        <taxon>Bacteria</taxon>
        <taxon>Bacillati</taxon>
        <taxon>Actinomycetota</taxon>
        <taxon>Actinomycetes</taxon>
        <taxon>Mycobacteriales</taxon>
        <taxon>Gordoniaceae</taxon>
        <taxon>Gordonia</taxon>
    </lineage>
</organism>
<dbReference type="GO" id="GO:0031956">
    <property type="term" value="F:medium-chain fatty acid-CoA ligase activity"/>
    <property type="evidence" value="ECO:0007669"/>
    <property type="project" value="TreeGrafter"/>
</dbReference>
<dbReference type="PANTHER" id="PTHR43201:SF5">
    <property type="entry name" value="MEDIUM-CHAIN ACYL-COA LIGASE ACSF2, MITOCHONDRIAL"/>
    <property type="match status" value="1"/>
</dbReference>
<reference evidence="6 7" key="1">
    <citation type="submission" date="2020-04" db="EMBL/GenBank/DDBJ databases">
        <title>MicrobeNet Type strains.</title>
        <authorList>
            <person name="Nicholson A.C."/>
        </authorList>
    </citation>
    <scope>NUCLEOTIDE SEQUENCE [LARGE SCALE GENOMIC DNA]</scope>
    <source>
        <strain evidence="6 7">ATCC BAA-14</strain>
    </source>
</reference>
<evidence type="ECO:0000256" key="3">
    <source>
        <dbReference type="SAM" id="MobiDB-lite"/>
    </source>
</evidence>
<dbReference type="Pfam" id="PF00501">
    <property type="entry name" value="AMP-binding"/>
    <property type="match status" value="1"/>
</dbReference>
<feature type="region of interest" description="Disordered" evidence="3">
    <location>
        <begin position="514"/>
        <end position="533"/>
    </location>
</feature>
<feature type="domain" description="AMP-binding enzyme C-terminal" evidence="5">
    <location>
        <begin position="410"/>
        <end position="486"/>
    </location>
</feature>
<dbReference type="InterPro" id="IPR025110">
    <property type="entry name" value="AMP-bd_C"/>
</dbReference>
<name>A0A846WIR3_9ACTN</name>
<dbReference type="InterPro" id="IPR042099">
    <property type="entry name" value="ANL_N_sf"/>
</dbReference>
<evidence type="ECO:0000259" key="5">
    <source>
        <dbReference type="Pfam" id="PF13193"/>
    </source>
</evidence>
<feature type="domain" description="AMP-dependent synthetase/ligase" evidence="4">
    <location>
        <begin position="11"/>
        <end position="360"/>
    </location>
</feature>
<proteinExistence type="inferred from homology"/>
<keyword evidence="2 6" id="KW-0436">Ligase</keyword>
<dbReference type="Proteomes" id="UP000563898">
    <property type="component" value="Unassembled WGS sequence"/>
</dbReference>
<dbReference type="RefSeq" id="WP_006373053.1">
    <property type="nucleotide sequence ID" value="NZ_JAAXPC010000003.1"/>
</dbReference>
<dbReference type="PANTHER" id="PTHR43201">
    <property type="entry name" value="ACYL-COA SYNTHETASE"/>
    <property type="match status" value="1"/>
</dbReference>
<dbReference type="Gene3D" id="3.40.50.12780">
    <property type="entry name" value="N-terminal domain of ligase-like"/>
    <property type="match status" value="1"/>
</dbReference>
<dbReference type="AlphaFoldDB" id="A0A846WIR3"/>
<evidence type="ECO:0000259" key="4">
    <source>
        <dbReference type="Pfam" id="PF00501"/>
    </source>
</evidence>
<dbReference type="InterPro" id="IPR000873">
    <property type="entry name" value="AMP-dep_synth/lig_dom"/>
</dbReference>